<dbReference type="PROSITE" id="PS50800">
    <property type="entry name" value="SAP"/>
    <property type="match status" value="1"/>
</dbReference>
<keyword evidence="1" id="KW-0812">Transmembrane</keyword>
<proteinExistence type="predicted"/>
<reference evidence="3" key="2">
    <citation type="journal article" date="2015" name="ISME J.">
        <title>A new class of marine Euryarchaeota group II from the Mediterranean deep chlorophyll maximum.</title>
        <authorList>
            <person name="Martin-Cuadrado A.B."/>
            <person name="Garcia-Heredia I."/>
            <person name="Molto A.G."/>
            <person name="Lopez-Ubeda R."/>
            <person name="Kimes N."/>
            <person name="Lopez-Garcia P."/>
            <person name="Moreira D."/>
            <person name="Rodriguez-Valera F."/>
        </authorList>
    </citation>
    <scope>NUCLEOTIDE SEQUENCE</scope>
</reference>
<reference evidence="3" key="1">
    <citation type="submission" date="2014-11" db="EMBL/GenBank/DDBJ databases">
        <authorList>
            <person name="Zhu J."/>
            <person name="Qi W."/>
            <person name="Song R."/>
        </authorList>
    </citation>
    <scope>NUCLEOTIDE SEQUENCE</scope>
</reference>
<dbReference type="EMBL" id="KP211933">
    <property type="protein sequence ID" value="ANV81260.1"/>
    <property type="molecule type" value="Genomic_DNA"/>
</dbReference>
<dbReference type="AlphaFoldDB" id="A0A1B1TG52"/>
<feature type="transmembrane region" description="Helical" evidence="1">
    <location>
        <begin position="145"/>
        <end position="163"/>
    </location>
</feature>
<feature type="transmembrane region" description="Helical" evidence="1">
    <location>
        <begin position="118"/>
        <end position="138"/>
    </location>
</feature>
<dbReference type="SUPFAM" id="SSF68906">
    <property type="entry name" value="SAP domain"/>
    <property type="match status" value="1"/>
</dbReference>
<protein>
    <recommendedName>
        <fullName evidence="2">SAP domain-containing protein</fullName>
    </recommendedName>
</protein>
<dbReference type="Pfam" id="PF02037">
    <property type="entry name" value="SAP"/>
    <property type="match status" value="1"/>
</dbReference>
<evidence type="ECO:0000313" key="3">
    <source>
        <dbReference type="EMBL" id="ANV81260.1"/>
    </source>
</evidence>
<accession>A0A1B1TG52</accession>
<name>A0A1B1TG52_9ARCH</name>
<dbReference type="InterPro" id="IPR003034">
    <property type="entry name" value="SAP_dom"/>
</dbReference>
<feature type="domain" description="SAP" evidence="2">
    <location>
        <begin position="3"/>
        <end position="37"/>
    </location>
</feature>
<dbReference type="SMART" id="SM00513">
    <property type="entry name" value="SAP"/>
    <property type="match status" value="1"/>
</dbReference>
<keyword evidence="1" id="KW-0472">Membrane</keyword>
<evidence type="ECO:0000256" key="1">
    <source>
        <dbReference type="SAM" id="Phobius"/>
    </source>
</evidence>
<evidence type="ECO:0000259" key="2">
    <source>
        <dbReference type="PROSITE" id="PS50800"/>
    </source>
</evidence>
<dbReference type="Gene3D" id="1.10.720.30">
    <property type="entry name" value="SAP domain"/>
    <property type="match status" value="1"/>
</dbReference>
<organism evidence="3">
    <name type="scientific">uncultured Poseidoniia archaeon</name>
    <dbReference type="NCBI Taxonomy" id="1697135"/>
    <lineage>
        <taxon>Archaea</taxon>
        <taxon>Methanobacteriati</taxon>
        <taxon>Thermoplasmatota</taxon>
        <taxon>Candidatus Poseidoniia</taxon>
        <taxon>environmental samples</taxon>
    </lineage>
</organism>
<feature type="transmembrane region" description="Helical" evidence="1">
    <location>
        <begin position="183"/>
        <end position="203"/>
    </location>
</feature>
<dbReference type="InterPro" id="IPR036361">
    <property type="entry name" value="SAP_dom_sf"/>
</dbReference>
<keyword evidence="1" id="KW-1133">Transmembrane helix</keyword>
<sequence length="261" mass="28692">MDYDSMTLLDLKKVCKSRGLKISGKKDDVIIRLMENDEEGQQSVWQGQNVIQTPYVGSMPQQQINPQAYLNQNVQRVYINNVNSTVNGIGWIVIIYGAFRMLMAFAFSLIGIGQLGAVVAPIAFLLAFAFIFGGIMMVNEYLNGVYFTLITFLVSGLLSIIFAGGDLNPLSISLSDDGSMTLFSVMCTTFGMGLVALPLLMSFDDLKKGWPPSIERLINARGNKSADKIKIQCSSCDKSLQVPSDYSGKISCPHCQETMHI</sequence>